<dbReference type="Gene3D" id="1.20.120.1630">
    <property type="match status" value="1"/>
</dbReference>
<evidence type="ECO:0000256" key="2">
    <source>
        <dbReference type="ARBA" id="ARBA00022692"/>
    </source>
</evidence>
<dbReference type="GO" id="GO:0016020">
    <property type="term" value="C:membrane"/>
    <property type="evidence" value="ECO:0007669"/>
    <property type="project" value="UniProtKB-SubCell"/>
</dbReference>
<keyword evidence="2 5" id="KW-0812">Transmembrane</keyword>
<keyword evidence="8" id="KW-1185">Reference proteome</keyword>
<evidence type="ECO:0000313" key="7">
    <source>
        <dbReference type="EMBL" id="QJD28634.1"/>
    </source>
</evidence>
<keyword evidence="3 5" id="KW-1133">Transmembrane helix</keyword>
<protein>
    <submittedName>
        <fullName evidence="7">NnrU family protein</fullName>
    </submittedName>
</protein>
<evidence type="ECO:0000256" key="5">
    <source>
        <dbReference type="SAM" id="Phobius"/>
    </source>
</evidence>
<feature type="transmembrane region" description="Helical" evidence="5">
    <location>
        <begin position="35"/>
        <end position="55"/>
    </location>
</feature>
<feature type="domain" description="NnrU" evidence="6">
    <location>
        <begin position="4"/>
        <end position="223"/>
    </location>
</feature>
<organism evidence="7 8">
    <name type="scientific">Methylococcus geothermalis</name>
    <dbReference type="NCBI Taxonomy" id="2681310"/>
    <lineage>
        <taxon>Bacteria</taxon>
        <taxon>Pseudomonadati</taxon>
        <taxon>Pseudomonadota</taxon>
        <taxon>Gammaproteobacteria</taxon>
        <taxon>Methylococcales</taxon>
        <taxon>Methylococcaceae</taxon>
        <taxon>Methylococcus</taxon>
    </lineage>
</organism>
<dbReference type="KEGG" id="metu:GNH96_00725"/>
<evidence type="ECO:0000313" key="8">
    <source>
        <dbReference type="Proteomes" id="UP000503004"/>
    </source>
</evidence>
<evidence type="ECO:0000256" key="3">
    <source>
        <dbReference type="ARBA" id="ARBA00022989"/>
    </source>
</evidence>
<sequence>MLNLALAMLFFVGIHFVISGTPLRDRLVAYRGEKAFRGAFSVLSLLALAWVVFAYRQAPYVETWGQLAGFKPVAAVLMLVSFVFVVAGLTTANPMAVSGESALNDADAAEGILRITRHPFLWGLSLWALVHVIANGDVAALLLFGSLLVLCLAGTRSIDAKRRRAHGDHWKRFAAATSNVPFMAIKEGRNRLEIGEIGWQRLGIAVALYLAMLHFHAKMFGVSALF</sequence>
<name>A0A858Q488_9GAMM</name>
<dbReference type="EMBL" id="CP046565">
    <property type="protein sequence ID" value="QJD28634.1"/>
    <property type="molecule type" value="Genomic_DNA"/>
</dbReference>
<dbReference type="Pfam" id="PF07298">
    <property type="entry name" value="NnrU"/>
    <property type="match status" value="1"/>
</dbReference>
<feature type="transmembrane region" description="Helical" evidence="5">
    <location>
        <begin position="67"/>
        <end position="89"/>
    </location>
</feature>
<proteinExistence type="predicted"/>
<dbReference type="InterPro" id="IPR009915">
    <property type="entry name" value="NnrU_dom"/>
</dbReference>
<comment type="subcellular location">
    <subcellularLocation>
        <location evidence="1">Membrane</location>
        <topology evidence="1">Multi-pass membrane protein</topology>
    </subcellularLocation>
</comment>
<dbReference type="PANTHER" id="PTHR35988:SF2">
    <property type="entry name" value="15-CIS-ZETA-CAROTENE ISOMERASE, CHLOROPLASTIC"/>
    <property type="match status" value="1"/>
</dbReference>
<dbReference type="RefSeq" id="WP_169601369.1">
    <property type="nucleotide sequence ID" value="NZ_CP046565.1"/>
</dbReference>
<reference evidence="8" key="1">
    <citation type="submission" date="2019-12" db="EMBL/GenBank/DDBJ databases">
        <authorList>
            <person name="Awala S.I."/>
            <person name="Rhee S.K."/>
        </authorList>
    </citation>
    <scope>NUCLEOTIDE SEQUENCE [LARGE SCALE GENOMIC DNA]</scope>
    <source>
        <strain evidence="8">IM1</strain>
    </source>
</reference>
<evidence type="ECO:0000256" key="1">
    <source>
        <dbReference type="ARBA" id="ARBA00004141"/>
    </source>
</evidence>
<dbReference type="PANTHER" id="PTHR35988">
    <property type="entry name" value="15-CIS-ZETA-CAROTENE ISOMERASE, CHLOROPLASTIC"/>
    <property type="match status" value="1"/>
</dbReference>
<evidence type="ECO:0000259" key="6">
    <source>
        <dbReference type="Pfam" id="PF07298"/>
    </source>
</evidence>
<dbReference type="AlphaFoldDB" id="A0A858Q488"/>
<feature type="transmembrane region" description="Helical" evidence="5">
    <location>
        <begin position="126"/>
        <end position="154"/>
    </location>
</feature>
<dbReference type="GO" id="GO:0090471">
    <property type="term" value="F:9,15,9'-tri-cis-zeta-carotene isomerase activity"/>
    <property type="evidence" value="ECO:0007669"/>
    <property type="project" value="TreeGrafter"/>
</dbReference>
<keyword evidence="4 5" id="KW-0472">Membrane</keyword>
<evidence type="ECO:0000256" key="4">
    <source>
        <dbReference type="ARBA" id="ARBA00023136"/>
    </source>
</evidence>
<dbReference type="Proteomes" id="UP000503004">
    <property type="component" value="Chromosome"/>
</dbReference>
<accession>A0A858Q488</accession>
<gene>
    <name evidence="7" type="ORF">GNH96_00725</name>
</gene>